<dbReference type="PANTHER" id="PTHR23053">
    <property type="entry name" value="DLEC1 DELETED IN LUNG AND ESOPHAGEAL CANCER 1"/>
    <property type="match status" value="1"/>
</dbReference>
<dbReference type="GO" id="GO:0005930">
    <property type="term" value="C:axoneme"/>
    <property type="evidence" value="ECO:0007669"/>
    <property type="project" value="TreeGrafter"/>
</dbReference>
<dbReference type="Proteomes" id="UP000784294">
    <property type="component" value="Unassembled WGS sequence"/>
</dbReference>
<dbReference type="PANTHER" id="PTHR23053:SF0">
    <property type="entry name" value="HYDROCEPHALUS-INDUCING PROTEIN HOMOLOG"/>
    <property type="match status" value="1"/>
</dbReference>
<evidence type="ECO:0008006" key="3">
    <source>
        <dbReference type="Google" id="ProtNLM"/>
    </source>
</evidence>
<proteinExistence type="predicted"/>
<dbReference type="Gene3D" id="2.60.40.10">
    <property type="entry name" value="Immunoglobulins"/>
    <property type="match status" value="1"/>
</dbReference>
<dbReference type="GO" id="GO:0003341">
    <property type="term" value="P:cilium movement"/>
    <property type="evidence" value="ECO:0007669"/>
    <property type="project" value="TreeGrafter"/>
</dbReference>
<dbReference type="InterPro" id="IPR033305">
    <property type="entry name" value="Hydin-like"/>
</dbReference>
<gene>
    <name evidence="1" type="ORF">PXEA_LOCUS17940</name>
</gene>
<organism evidence="1 2">
    <name type="scientific">Protopolystoma xenopodis</name>
    <dbReference type="NCBI Taxonomy" id="117903"/>
    <lineage>
        <taxon>Eukaryota</taxon>
        <taxon>Metazoa</taxon>
        <taxon>Spiralia</taxon>
        <taxon>Lophotrochozoa</taxon>
        <taxon>Platyhelminthes</taxon>
        <taxon>Monogenea</taxon>
        <taxon>Polyopisthocotylea</taxon>
        <taxon>Polystomatidea</taxon>
        <taxon>Polystomatidae</taxon>
        <taxon>Protopolystoma</taxon>
    </lineage>
</organism>
<dbReference type="GO" id="GO:1904158">
    <property type="term" value="P:axonemal central apparatus assembly"/>
    <property type="evidence" value="ECO:0007669"/>
    <property type="project" value="TreeGrafter"/>
</dbReference>
<dbReference type="EMBL" id="CAAALY010068069">
    <property type="protein sequence ID" value="VEL24500.1"/>
    <property type="molecule type" value="Genomic_DNA"/>
</dbReference>
<evidence type="ECO:0000313" key="1">
    <source>
        <dbReference type="EMBL" id="VEL24500.1"/>
    </source>
</evidence>
<accession>A0A3S5ANF4</accession>
<dbReference type="AlphaFoldDB" id="A0A3S5ANF4"/>
<comment type="caution">
    <text evidence="1">The sequence shown here is derived from an EMBL/GenBank/DDBJ whole genome shotgun (WGS) entry which is preliminary data.</text>
</comment>
<name>A0A3S5ANF4_9PLAT</name>
<keyword evidence="2" id="KW-1185">Reference proteome</keyword>
<reference evidence="1" key="1">
    <citation type="submission" date="2018-11" db="EMBL/GenBank/DDBJ databases">
        <authorList>
            <consortium name="Pathogen Informatics"/>
        </authorList>
    </citation>
    <scope>NUCLEOTIDE SEQUENCE</scope>
</reference>
<protein>
    <recommendedName>
        <fullName evidence="3">Integrin alpha-2 domain-containing protein</fullName>
    </recommendedName>
</protein>
<dbReference type="OrthoDB" id="442692at2759"/>
<sequence length="110" mass="12086">MKEIELSNTSLVPMTYTLRVVDDGTKPVHKATNLLSQPILEDVESSLEDLKEFTICPSTGRLAACSSVLVSVEFTPNHLGESIRHLVVDVDKVGKALMSLPIKYSLLHHS</sequence>
<dbReference type="InterPro" id="IPR013783">
    <property type="entry name" value="Ig-like_fold"/>
</dbReference>
<evidence type="ECO:0000313" key="2">
    <source>
        <dbReference type="Proteomes" id="UP000784294"/>
    </source>
</evidence>